<feature type="transmembrane region" description="Helical" evidence="1">
    <location>
        <begin position="127"/>
        <end position="146"/>
    </location>
</feature>
<protein>
    <recommendedName>
        <fullName evidence="4">O-antigen ligase family protein</fullName>
    </recommendedName>
</protein>
<evidence type="ECO:0000313" key="2">
    <source>
        <dbReference type="EMBL" id="AJG20577.1"/>
    </source>
</evidence>
<gene>
    <name evidence="2" type="ORF">RR42_m3209</name>
</gene>
<feature type="transmembrane region" description="Helical" evidence="1">
    <location>
        <begin position="98"/>
        <end position="115"/>
    </location>
</feature>
<reference evidence="2 3" key="1">
    <citation type="journal article" date="2015" name="Genome Announc.">
        <title>Complete Genome Sequence of Cupriavidus basilensis 4G11, Isolated from the Oak Ridge Field Research Center Site.</title>
        <authorList>
            <person name="Ray J."/>
            <person name="Waters R.J."/>
            <person name="Skerker J.M."/>
            <person name="Kuehl J.V."/>
            <person name="Price M.N."/>
            <person name="Huang J."/>
            <person name="Chakraborty R."/>
            <person name="Arkin A.P."/>
            <person name="Deutschbauer A."/>
        </authorList>
    </citation>
    <scope>NUCLEOTIDE SEQUENCE [LARGE SCALE GENOMIC DNA]</scope>
    <source>
        <strain evidence="2">4G11</strain>
    </source>
</reference>
<dbReference type="Proteomes" id="UP000031843">
    <property type="component" value="Chromosome main"/>
</dbReference>
<feature type="transmembrane region" description="Helical" evidence="1">
    <location>
        <begin position="73"/>
        <end position="92"/>
    </location>
</feature>
<sequence>MNTSREPRFQQWVQAAAIVGIFSIYYLYYFTNFKDGDVDDVPAFIAIAKLCAFSLFTLCLLPFRVSDRYQDDLLLVPVLALCGISYGLAVAAGYDQPTALFLNALIFLPVLFSARMSEQGILSALKLIKNIILVQCLVGFVLRYLGIDLWTGGAVSGGVGNPSSFGLLCCISYLYVDTFARRWPAEIAEKLVLALGAVATNSVFSLMTMACIVLLVEIKNKRLGFLLMCFVPALAAAGFFVLQAEAEGKPSFLVHKILAVLNFVGLVDYEVTAGITGGRIADHLNLLAGYVEEPASMLWGHMGSTVYRAADSQYVSYLASFGIPLTLLFVLVNLKIYFSSKSQRTAEAVFLRGCLLIFLFNFFVNRILDYFPMTFIYLIVVIGLSRGAASVSTSMSTKHVQS</sequence>
<accession>A0A0C4Y5B7</accession>
<evidence type="ECO:0000313" key="3">
    <source>
        <dbReference type="Proteomes" id="UP000031843"/>
    </source>
</evidence>
<keyword evidence="3" id="KW-1185">Reference proteome</keyword>
<feature type="transmembrane region" description="Helical" evidence="1">
    <location>
        <begin position="41"/>
        <end position="61"/>
    </location>
</feature>
<feature type="transmembrane region" description="Helical" evidence="1">
    <location>
        <begin position="12"/>
        <end position="29"/>
    </location>
</feature>
<keyword evidence="1" id="KW-0812">Transmembrane</keyword>
<dbReference type="AlphaFoldDB" id="A0A0C4Y5B7"/>
<dbReference type="EMBL" id="CP010536">
    <property type="protein sequence ID" value="AJG20577.1"/>
    <property type="molecule type" value="Genomic_DNA"/>
</dbReference>
<proteinExistence type="predicted"/>
<feature type="transmembrane region" description="Helical" evidence="1">
    <location>
        <begin position="223"/>
        <end position="242"/>
    </location>
</feature>
<evidence type="ECO:0000256" key="1">
    <source>
        <dbReference type="SAM" id="Phobius"/>
    </source>
</evidence>
<dbReference type="KEGG" id="cbw:RR42_m3209"/>
<dbReference type="STRING" id="68895.RR42_m3209"/>
<feature type="transmembrane region" description="Helical" evidence="1">
    <location>
        <begin position="346"/>
        <end position="364"/>
    </location>
</feature>
<dbReference type="OrthoDB" id="7063903at2"/>
<organism evidence="2 3">
    <name type="scientific">Cupriavidus basilensis</name>
    <dbReference type="NCBI Taxonomy" id="68895"/>
    <lineage>
        <taxon>Bacteria</taxon>
        <taxon>Pseudomonadati</taxon>
        <taxon>Pseudomonadota</taxon>
        <taxon>Betaproteobacteria</taxon>
        <taxon>Burkholderiales</taxon>
        <taxon>Burkholderiaceae</taxon>
        <taxon>Cupriavidus</taxon>
    </lineage>
</organism>
<name>A0A0C4Y5B7_9BURK</name>
<feature type="transmembrane region" description="Helical" evidence="1">
    <location>
        <begin position="191"/>
        <end position="216"/>
    </location>
</feature>
<evidence type="ECO:0008006" key="4">
    <source>
        <dbReference type="Google" id="ProtNLM"/>
    </source>
</evidence>
<keyword evidence="1" id="KW-0472">Membrane</keyword>
<feature type="transmembrane region" description="Helical" evidence="1">
    <location>
        <begin position="314"/>
        <end position="334"/>
    </location>
</feature>
<feature type="transmembrane region" description="Helical" evidence="1">
    <location>
        <begin position="370"/>
        <end position="389"/>
    </location>
</feature>
<keyword evidence="1" id="KW-1133">Transmembrane helix</keyword>
<dbReference type="RefSeq" id="WP_043348668.1">
    <property type="nucleotide sequence ID" value="NZ_CP010536.1"/>
</dbReference>